<dbReference type="Pfam" id="PF00106">
    <property type="entry name" value="adh_short"/>
    <property type="match status" value="1"/>
</dbReference>
<keyword evidence="5" id="KW-1185">Reference proteome</keyword>
<dbReference type="KEGG" id="pais:PFX98_04995"/>
<dbReference type="InterPro" id="IPR057326">
    <property type="entry name" value="KR_dom"/>
</dbReference>
<protein>
    <submittedName>
        <fullName evidence="4">SDR family NAD(P)-dependent oxidoreductase</fullName>
    </submittedName>
</protein>
<dbReference type="EMBL" id="CP116346">
    <property type="protein sequence ID" value="WIT12966.1"/>
    <property type="molecule type" value="Genomic_DNA"/>
</dbReference>
<dbReference type="InterPro" id="IPR036291">
    <property type="entry name" value="NAD(P)-bd_dom_sf"/>
</dbReference>
<accession>A0AA95SRA5</accession>
<name>A0AA95SRA5_9BURK</name>
<dbReference type="PANTHER" id="PTHR44196">
    <property type="entry name" value="DEHYDROGENASE/REDUCTASE SDR FAMILY MEMBER 7B"/>
    <property type="match status" value="1"/>
</dbReference>
<sequence length="264" mass="28731">MALNPKLQDWEGKVVWLVGASSGIGQALATALHARGARVCVSARQAARLQDFARAHPGSLALPLDVLDPGALPQALRQILRQHGRIDLCVYCAGHYQAMGAAQFSLAEAQRHLDINYVGALNLLAVLLPQLALQSHQGRGGHLSLVSSVAGYRGLPRSMAYGPSKAALTHLAEVLYLDLQPLRLGVSVVHPGFVATPLTARNDFHMPALLSPEQAAQAMLRGWARGAFEIHFPKRFTLWLKLMRMLPYGLYFRLVRRATSPSQS</sequence>
<dbReference type="SMART" id="SM00822">
    <property type="entry name" value="PKS_KR"/>
    <property type="match status" value="1"/>
</dbReference>
<dbReference type="Proteomes" id="UP001177769">
    <property type="component" value="Chromosome"/>
</dbReference>
<dbReference type="AlphaFoldDB" id="A0AA95SRA5"/>
<dbReference type="SUPFAM" id="SSF51735">
    <property type="entry name" value="NAD(P)-binding Rossmann-fold domains"/>
    <property type="match status" value="1"/>
</dbReference>
<dbReference type="RefSeq" id="WP_285234069.1">
    <property type="nucleotide sequence ID" value="NZ_CP116346.1"/>
</dbReference>
<dbReference type="PANTHER" id="PTHR44196:SF1">
    <property type="entry name" value="DEHYDROGENASE_REDUCTASE SDR FAMILY MEMBER 7B"/>
    <property type="match status" value="1"/>
</dbReference>
<organism evidence="4 5">
    <name type="scientific">Paucibacter sediminis</name>
    <dbReference type="NCBI Taxonomy" id="3019553"/>
    <lineage>
        <taxon>Bacteria</taxon>
        <taxon>Pseudomonadati</taxon>
        <taxon>Pseudomonadota</taxon>
        <taxon>Betaproteobacteria</taxon>
        <taxon>Burkholderiales</taxon>
        <taxon>Sphaerotilaceae</taxon>
        <taxon>Roseateles</taxon>
    </lineage>
</organism>
<evidence type="ECO:0000259" key="3">
    <source>
        <dbReference type="SMART" id="SM00822"/>
    </source>
</evidence>
<evidence type="ECO:0000256" key="1">
    <source>
        <dbReference type="ARBA" id="ARBA00006484"/>
    </source>
</evidence>
<feature type="domain" description="Ketoreductase" evidence="3">
    <location>
        <begin position="13"/>
        <end position="197"/>
    </location>
</feature>
<gene>
    <name evidence="4" type="ORF">PFX98_04995</name>
</gene>
<evidence type="ECO:0000313" key="4">
    <source>
        <dbReference type="EMBL" id="WIT12966.1"/>
    </source>
</evidence>
<dbReference type="GO" id="GO:0016491">
    <property type="term" value="F:oxidoreductase activity"/>
    <property type="evidence" value="ECO:0007669"/>
    <property type="project" value="UniProtKB-KW"/>
</dbReference>
<dbReference type="Gene3D" id="3.40.50.720">
    <property type="entry name" value="NAD(P)-binding Rossmann-like Domain"/>
    <property type="match status" value="1"/>
</dbReference>
<dbReference type="InterPro" id="IPR002347">
    <property type="entry name" value="SDR_fam"/>
</dbReference>
<comment type="similarity">
    <text evidence="1">Belongs to the short-chain dehydrogenases/reductases (SDR) family.</text>
</comment>
<dbReference type="GO" id="GO:0016020">
    <property type="term" value="C:membrane"/>
    <property type="evidence" value="ECO:0007669"/>
    <property type="project" value="TreeGrafter"/>
</dbReference>
<keyword evidence="2" id="KW-0560">Oxidoreductase</keyword>
<evidence type="ECO:0000256" key="2">
    <source>
        <dbReference type="ARBA" id="ARBA00023002"/>
    </source>
</evidence>
<proteinExistence type="inferred from homology"/>
<dbReference type="PRINTS" id="PR00081">
    <property type="entry name" value="GDHRDH"/>
</dbReference>
<reference evidence="4" key="1">
    <citation type="submission" date="2023-01" db="EMBL/GenBank/DDBJ databases">
        <title>Whole genome sequence of Paucibacter sp. S2-9 isolated from pond sediment.</title>
        <authorList>
            <person name="Jung J.Y."/>
        </authorList>
    </citation>
    <scope>NUCLEOTIDE SEQUENCE</scope>
    <source>
        <strain evidence="4">S2-9</strain>
    </source>
</reference>
<evidence type="ECO:0000313" key="5">
    <source>
        <dbReference type="Proteomes" id="UP001177769"/>
    </source>
</evidence>